<dbReference type="PANTHER" id="PTHR28097:SF1">
    <property type="entry name" value="PHEROMONE A FACTOR RECEPTOR"/>
    <property type="match status" value="1"/>
</dbReference>
<dbReference type="GO" id="GO:0000750">
    <property type="term" value="P:pheromone-dependent signal transduction involved in conjugation with cellular fusion"/>
    <property type="evidence" value="ECO:0007669"/>
    <property type="project" value="TreeGrafter"/>
</dbReference>
<dbReference type="GO" id="GO:0004933">
    <property type="term" value="F:mating-type a-factor pheromone receptor activity"/>
    <property type="evidence" value="ECO:0007669"/>
    <property type="project" value="InterPro"/>
</dbReference>
<evidence type="ECO:0000256" key="9">
    <source>
        <dbReference type="ARBA" id="ARBA00023224"/>
    </source>
</evidence>
<evidence type="ECO:0000256" key="7">
    <source>
        <dbReference type="ARBA" id="ARBA00023136"/>
    </source>
</evidence>
<dbReference type="Pfam" id="PF02076">
    <property type="entry name" value="STE3"/>
    <property type="match status" value="1"/>
</dbReference>
<protein>
    <submittedName>
        <fullName evidence="11">Pheromone A receptor-domain-containing protein</fullName>
    </submittedName>
</protein>
<keyword evidence="9" id="KW-0807">Transducer</keyword>
<evidence type="ECO:0000256" key="8">
    <source>
        <dbReference type="ARBA" id="ARBA00023170"/>
    </source>
</evidence>
<dbReference type="GO" id="GO:0005886">
    <property type="term" value="C:plasma membrane"/>
    <property type="evidence" value="ECO:0007669"/>
    <property type="project" value="TreeGrafter"/>
</dbReference>
<evidence type="ECO:0000256" key="10">
    <source>
        <dbReference type="SAM" id="Phobius"/>
    </source>
</evidence>
<comment type="subcellular location">
    <subcellularLocation>
        <location evidence="1">Membrane</location>
        <topology evidence="1">Multi-pass membrane protein</topology>
    </subcellularLocation>
</comment>
<dbReference type="CDD" id="cd14966">
    <property type="entry name" value="7tmD_STE3"/>
    <property type="match status" value="1"/>
</dbReference>
<dbReference type="InterPro" id="IPR001546">
    <property type="entry name" value="GPCR_Pheromne_A_rcpt"/>
</dbReference>
<dbReference type="GeneID" id="77732023"/>
<dbReference type="RefSeq" id="XP_052945275.1">
    <property type="nucleotide sequence ID" value="XM_053092818.1"/>
</dbReference>
<feature type="transmembrane region" description="Helical" evidence="10">
    <location>
        <begin position="265"/>
        <end position="288"/>
    </location>
</feature>
<dbReference type="PANTHER" id="PTHR28097">
    <property type="entry name" value="PHEROMONE A FACTOR RECEPTOR"/>
    <property type="match status" value="1"/>
</dbReference>
<keyword evidence="7 10" id="KW-0472">Membrane</keyword>
<keyword evidence="5 10" id="KW-1133">Transmembrane helix</keyword>
<evidence type="ECO:0000313" key="12">
    <source>
        <dbReference type="Proteomes" id="UP001164286"/>
    </source>
</evidence>
<keyword evidence="4 10" id="KW-0812">Transmembrane</keyword>
<sequence length="375" mass="41878">MHDTALVIFTAIAIVLCLLPIPMQWRARNTGTLLNIFWNLIGNLIWFLNATIWWDRFDNRAPVWCDFSVKLQAGLAPGLTAASLCINRRLASIAMSRAVSATRNKKRIDLAIDLSLGLGLPLILMGLSYIVQMHRYDVFEGFGCEIPVYPSIPAIFIIYIVPIVLGIISAIYGAIAVAFFLSRRLQFSTLLKSSQSGLDTNQYIRLVSLASLDLFISLPLNIFFLAVAAPLAAARPWPGFEDVHYNWHRVDLFGAATLEQYPSSIIIRMLTRWICPTFAIVFFLFFGVSRDAIAEYGRYYQWVIRRLPGRSSKQGSDPAFVPALGSAVAEPVGAEWGVKRSQRDEPVSDALSAHGQWHPNSRSMTVLVNVEKETV</sequence>
<evidence type="ECO:0000256" key="1">
    <source>
        <dbReference type="ARBA" id="ARBA00004141"/>
    </source>
</evidence>
<accession>A0AA38H7C5</accession>
<dbReference type="EMBL" id="JAKWFO010000005">
    <property type="protein sequence ID" value="KAI9635498.1"/>
    <property type="molecule type" value="Genomic_DNA"/>
</dbReference>
<name>A0AA38H7C5_9TREE</name>
<proteinExistence type="inferred from homology"/>
<keyword evidence="6" id="KW-0297">G-protein coupled receptor</keyword>
<dbReference type="PRINTS" id="PR00900">
    <property type="entry name" value="PHEROMONEAR"/>
</dbReference>
<dbReference type="InterPro" id="IPR001499">
    <property type="entry name" value="GPCR_STE3"/>
</dbReference>
<keyword evidence="12" id="KW-1185">Reference proteome</keyword>
<feature type="transmembrane region" description="Helical" evidence="10">
    <location>
        <begin position="32"/>
        <end position="54"/>
    </location>
</feature>
<reference evidence="11" key="1">
    <citation type="journal article" date="2022" name="G3 (Bethesda)">
        <title>High quality genome of the basidiomycete yeast Dioszegia hungarica PDD-24b-2 isolated from cloud water.</title>
        <authorList>
            <person name="Jarrige D."/>
            <person name="Haridas S."/>
            <person name="Bleykasten-Grosshans C."/>
            <person name="Joly M."/>
            <person name="Nadalig T."/>
            <person name="Sancelme M."/>
            <person name="Vuilleumier S."/>
            <person name="Grigoriev I.V."/>
            <person name="Amato P."/>
            <person name="Bringel F."/>
        </authorList>
    </citation>
    <scope>NUCLEOTIDE SEQUENCE</scope>
    <source>
        <strain evidence="11">PDD-24b-2</strain>
    </source>
</reference>
<dbReference type="PRINTS" id="PR00899">
    <property type="entry name" value="GPCRSTE3"/>
</dbReference>
<evidence type="ECO:0000256" key="6">
    <source>
        <dbReference type="ARBA" id="ARBA00023040"/>
    </source>
</evidence>
<comment type="caution">
    <text evidence="11">The sequence shown here is derived from an EMBL/GenBank/DDBJ whole genome shotgun (WGS) entry which is preliminary data.</text>
</comment>
<organism evidence="11 12">
    <name type="scientific">Dioszegia hungarica</name>
    <dbReference type="NCBI Taxonomy" id="4972"/>
    <lineage>
        <taxon>Eukaryota</taxon>
        <taxon>Fungi</taxon>
        <taxon>Dikarya</taxon>
        <taxon>Basidiomycota</taxon>
        <taxon>Agaricomycotina</taxon>
        <taxon>Tremellomycetes</taxon>
        <taxon>Tremellales</taxon>
        <taxon>Bulleribasidiaceae</taxon>
        <taxon>Dioszegia</taxon>
    </lineage>
</organism>
<keyword evidence="8 11" id="KW-0675">Receptor</keyword>
<comment type="similarity">
    <text evidence="2">Belongs to the G-protein coupled receptor 4 family.</text>
</comment>
<evidence type="ECO:0000313" key="11">
    <source>
        <dbReference type="EMBL" id="KAI9635498.1"/>
    </source>
</evidence>
<feature type="transmembrane region" description="Helical" evidence="10">
    <location>
        <begin position="151"/>
        <end position="182"/>
    </location>
</feature>
<feature type="transmembrane region" description="Helical" evidence="10">
    <location>
        <begin position="110"/>
        <end position="131"/>
    </location>
</feature>
<gene>
    <name evidence="11" type="ORF">MKK02DRAFT_44188</name>
</gene>
<evidence type="ECO:0000256" key="3">
    <source>
        <dbReference type="ARBA" id="ARBA00022507"/>
    </source>
</evidence>
<feature type="transmembrane region" description="Helical" evidence="10">
    <location>
        <begin position="6"/>
        <end position="25"/>
    </location>
</feature>
<evidence type="ECO:0000256" key="2">
    <source>
        <dbReference type="ARBA" id="ARBA00011085"/>
    </source>
</evidence>
<dbReference type="Proteomes" id="UP001164286">
    <property type="component" value="Unassembled WGS sequence"/>
</dbReference>
<evidence type="ECO:0000256" key="5">
    <source>
        <dbReference type="ARBA" id="ARBA00022989"/>
    </source>
</evidence>
<keyword evidence="3" id="KW-0589">Pheromone response</keyword>
<dbReference type="AlphaFoldDB" id="A0AA38H7C5"/>
<evidence type="ECO:0000256" key="4">
    <source>
        <dbReference type="ARBA" id="ARBA00022692"/>
    </source>
</evidence>
<feature type="transmembrane region" description="Helical" evidence="10">
    <location>
        <begin position="203"/>
        <end position="229"/>
    </location>
</feature>